<keyword evidence="2" id="KW-1185">Reference proteome</keyword>
<gene>
    <name evidence="1" type="ORF">LTS18_011447</name>
</gene>
<name>A0ACC3CYH2_9PEZI</name>
<evidence type="ECO:0000313" key="2">
    <source>
        <dbReference type="Proteomes" id="UP001186974"/>
    </source>
</evidence>
<proteinExistence type="predicted"/>
<feature type="non-terminal residue" evidence="1">
    <location>
        <position position="340"/>
    </location>
</feature>
<organism evidence="1 2">
    <name type="scientific">Coniosporium uncinatum</name>
    <dbReference type="NCBI Taxonomy" id="93489"/>
    <lineage>
        <taxon>Eukaryota</taxon>
        <taxon>Fungi</taxon>
        <taxon>Dikarya</taxon>
        <taxon>Ascomycota</taxon>
        <taxon>Pezizomycotina</taxon>
        <taxon>Dothideomycetes</taxon>
        <taxon>Dothideomycetes incertae sedis</taxon>
        <taxon>Coniosporium</taxon>
    </lineage>
</organism>
<comment type="caution">
    <text evidence="1">The sequence shown here is derived from an EMBL/GenBank/DDBJ whole genome shotgun (WGS) entry which is preliminary data.</text>
</comment>
<evidence type="ECO:0000313" key="1">
    <source>
        <dbReference type="EMBL" id="KAK3057737.1"/>
    </source>
</evidence>
<dbReference type="EMBL" id="JAWDJW010009646">
    <property type="protein sequence ID" value="KAK3057737.1"/>
    <property type="molecule type" value="Genomic_DNA"/>
</dbReference>
<protein>
    <submittedName>
        <fullName evidence="1">Uncharacterized protein</fullName>
    </submittedName>
</protein>
<sequence>MPAVSTDPAWDFAPLISLIDTLTPKQVSNASLSTSSPTEPSVLRAVRESSSLGDFSSLWDYLGVPPNEPAPSVPPLDYTETTSDESEHLDDYDASRGLQLHPQQLSDRVSIVEDVAHLPDQVIAAHEQVIERAESDDSPAEDAFVRAQIRKEKRKGKKERRRMEREAKVTQAKELKFPSGKEGGSKAERPHTRAELPTPALVDGRAVPKTGTQVSQRCREQPLLGSNDLRSAVHRQNGDFVNGSACQPPSMDLRAKRSAIAPRSHHTLQTSGSNQIVHDQSKPTTTAQHLRGGDQTANALLATSAPSQHANTPIVDGQPPAHVPYIISPGLHPLQHSTEC</sequence>
<reference evidence="1" key="1">
    <citation type="submission" date="2024-09" db="EMBL/GenBank/DDBJ databases">
        <title>Black Yeasts Isolated from many extreme environments.</title>
        <authorList>
            <person name="Coleine C."/>
            <person name="Stajich J.E."/>
            <person name="Selbmann L."/>
        </authorList>
    </citation>
    <scope>NUCLEOTIDE SEQUENCE</scope>
    <source>
        <strain evidence="1">CCFEE 5737</strain>
    </source>
</reference>
<accession>A0ACC3CYH2</accession>
<dbReference type="Proteomes" id="UP001186974">
    <property type="component" value="Unassembled WGS sequence"/>
</dbReference>